<dbReference type="PANTHER" id="PTHR47150:SF7">
    <property type="entry name" value="NUCLEASE"/>
    <property type="match status" value="1"/>
</dbReference>
<organism evidence="1 2">
    <name type="scientific">Populus euphratica</name>
    <name type="common">Euphrates poplar</name>
    <dbReference type="NCBI Taxonomy" id="75702"/>
    <lineage>
        <taxon>Eukaryota</taxon>
        <taxon>Viridiplantae</taxon>
        <taxon>Streptophyta</taxon>
        <taxon>Embryophyta</taxon>
        <taxon>Tracheophyta</taxon>
        <taxon>Spermatophyta</taxon>
        <taxon>Magnoliopsida</taxon>
        <taxon>eudicotyledons</taxon>
        <taxon>Gunneridae</taxon>
        <taxon>Pentapetalae</taxon>
        <taxon>rosids</taxon>
        <taxon>fabids</taxon>
        <taxon>Malpighiales</taxon>
        <taxon>Salicaceae</taxon>
        <taxon>Saliceae</taxon>
        <taxon>Populus</taxon>
    </lineage>
</organism>
<evidence type="ECO:0000313" key="2">
    <source>
        <dbReference type="RefSeq" id="XP_011046785.1"/>
    </source>
</evidence>
<name>A0AAJ6VEL6_POPEU</name>
<dbReference type="GeneID" id="105141297"/>
<dbReference type="PANTHER" id="PTHR47150">
    <property type="entry name" value="OS12G0169200 PROTEIN"/>
    <property type="match status" value="1"/>
</dbReference>
<keyword evidence="1" id="KW-1185">Reference proteome</keyword>
<sequence>MNHSNFNFYDAFDFDDDTPVLAFQVTTVVVAEEESNNQGRRIGYRDSILGHNIVNHNRKEDLNDEYLQIRETTAIESFRAFVKTIVEVFGDWYLRVPNKADISRLLSIGE</sequence>
<proteinExistence type="predicted"/>
<gene>
    <name evidence="2" type="primary">LOC105141297</name>
</gene>
<dbReference type="AlphaFoldDB" id="A0AAJ6VEL6"/>
<reference evidence="2" key="1">
    <citation type="submission" date="2025-08" db="UniProtKB">
        <authorList>
            <consortium name="RefSeq"/>
        </authorList>
    </citation>
    <scope>IDENTIFICATION</scope>
</reference>
<evidence type="ECO:0000313" key="1">
    <source>
        <dbReference type="Proteomes" id="UP000694918"/>
    </source>
</evidence>
<accession>A0AAJ6VEL6</accession>
<dbReference type="RefSeq" id="XP_011046785.1">
    <property type="nucleotide sequence ID" value="XM_011048483.1"/>
</dbReference>
<dbReference type="Proteomes" id="UP000694918">
    <property type="component" value="Unplaced"/>
</dbReference>
<dbReference type="KEGG" id="peu:105141297"/>
<protein>
    <submittedName>
        <fullName evidence="2">Uncharacterized protein LOC105141297</fullName>
    </submittedName>
</protein>